<evidence type="ECO:0000313" key="3">
    <source>
        <dbReference type="Proteomes" id="UP000277928"/>
    </source>
</evidence>
<dbReference type="PRINTS" id="PR00114">
    <property type="entry name" value="STPHPHTASE"/>
</dbReference>
<name>A0A3P6V9K6_LITSI</name>
<accession>A0A3P6V9K6</accession>
<dbReference type="InterPro" id="IPR050341">
    <property type="entry name" value="PP1_catalytic_subunit"/>
</dbReference>
<dbReference type="STRING" id="42156.A0A3P6V9K6"/>
<dbReference type="EMBL" id="UYRX01001273">
    <property type="protein sequence ID" value="VDK88998.1"/>
    <property type="molecule type" value="Genomic_DNA"/>
</dbReference>
<organism evidence="2 3">
    <name type="scientific">Litomosoides sigmodontis</name>
    <name type="common">Filarial nematode worm</name>
    <dbReference type="NCBI Taxonomy" id="42156"/>
    <lineage>
        <taxon>Eukaryota</taxon>
        <taxon>Metazoa</taxon>
        <taxon>Ecdysozoa</taxon>
        <taxon>Nematoda</taxon>
        <taxon>Chromadorea</taxon>
        <taxon>Rhabditida</taxon>
        <taxon>Spirurina</taxon>
        <taxon>Spiruromorpha</taxon>
        <taxon>Filarioidea</taxon>
        <taxon>Onchocercidae</taxon>
        <taxon>Litomosoides</taxon>
    </lineage>
</organism>
<protein>
    <recommendedName>
        <fullName evidence="1">Serine/threonine specific protein phosphatases domain-containing protein</fullName>
    </recommendedName>
</protein>
<dbReference type="InterPro" id="IPR029052">
    <property type="entry name" value="Metallo-depent_PP-like"/>
</dbReference>
<proteinExistence type="predicted"/>
<evidence type="ECO:0000259" key="1">
    <source>
        <dbReference type="SMART" id="SM00156"/>
    </source>
</evidence>
<dbReference type="GO" id="GO:0005737">
    <property type="term" value="C:cytoplasm"/>
    <property type="evidence" value="ECO:0007669"/>
    <property type="project" value="TreeGrafter"/>
</dbReference>
<evidence type="ECO:0000313" key="2">
    <source>
        <dbReference type="EMBL" id="VDK88998.1"/>
    </source>
</evidence>
<sequence>MVHTCNTKLTQIRLETYITVLIRCINNDTPIRKRFSASEIVEILHYGADLFLEEPTLIELNLTDDGLIVIGNLRGCIHSLLRVFDEFGLPPIKRYLFLGCYVGCGKQQIEMVVLLTLMKLRWPEHVILLRSSHETMEVINTDEVPSTSRQQHFAEVCQSQFPSQANMYLLFNQMFDVMPIAAILSKHYLCCSGGVSQWMTCLDNIRDIPRPIYAKKIKFLEACLVADILHAQPNNSMKKTFEPSSTGISYMFNKRGLQLVLRALKLKALIRNGEKSYGHVPDAFRIGVIRNFDDDTCYTVISTPNPHVSSCSTIHLVCSYKCHAIEEVYQPEDRATTLMAICYRIMSRLRKSFDANFIERSRLEVCNWCANVPPSYFDIRARFYTHRDMDAWIKRFTYNWAQADEIFQLNDKLHESNPANPSHEGRRIRRSAELFPSFYDLRFLEGGNFSRGGTFRVLIDDDNDEHQQFMKTIYPHSHHLFHPEPFSTYDSRVLDVDMTESIDLLEEEGRIAQIPCVKAFLDCLFCCFADFESRLREIDDEDEGVEF</sequence>
<dbReference type="InterPro" id="IPR004843">
    <property type="entry name" value="Calcineurin-like_PHP"/>
</dbReference>
<keyword evidence="3" id="KW-1185">Reference proteome</keyword>
<dbReference type="GO" id="GO:0004722">
    <property type="term" value="F:protein serine/threonine phosphatase activity"/>
    <property type="evidence" value="ECO:0007669"/>
    <property type="project" value="TreeGrafter"/>
</dbReference>
<dbReference type="SMART" id="SM00156">
    <property type="entry name" value="PP2Ac"/>
    <property type="match status" value="1"/>
</dbReference>
<dbReference type="SUPFAM" id="SSF56300">
    <property type="entry name" value="Metallo-dependent phosphatases"/>
    <property type="match status" value="1"/>
</dbReference>
<dbReference type="OMA" id="RARFYTH"/>
<dbReference type="Gene3D" id="3.60.21.10">
    <property type="match status" value="1"/>
</dbReference>
<dbReference type="InterPro" id="IPR006186">
    <property type="entry name" value="Ser/Thr-sp_prot-phosphatase"/>
</dbReference>
<dbReference type="Pfam" id="PF00149">
    <property type="entry name" value="Metallophos"/>
    <property type="match status" value="1"/>
</dbReference>
<reference evidence="2 3" key="1">
    <citation type="submission" date="2018-08" db="EMBL/GenBank/DDBJ databases">
        <authorList>
            <person name="Laetsch R D."/>
            <person name="Stevens L."/>
            <person name="Kumar S."/>
            <person name="Blaxter L. M."/>
        </authorList>
    </citation>
    <scope>NUCLEOTIDE SEQUENCE [LARGE SCALE GENOMIC DNA]</scope>
</reference>
<dbReference type="Proteomes" id="UP000277928">
    <property type="component" value="Unassembled WGS sequence"/>
</dbReference>
<dbReference type="GO" id="GO:0005634">
    <property type="term" value="C:nucleus"/>
    <property type="evidence" value="ECO:0007669"/>
    <property type="project" value="TreeGrafter"/>
</dbReference>
<dbReference type="OrthoDB" id="5834480at2759"/>
<dbReference type="PANTHER" id="PTHR11668:SF494">
    <property type="entry name" value="PROTEIN PHOSPHATASE, PUTATIVE-RELATED"/>
    <property type="match status" value="1"/>
</dbReference>
<dbReference type="CDD" id="cd00144">
    <property type="entry name" value="MPP_PPP_family"/>
    <property type="match status" value="1"/>
</dbReference>
<gene>
    <name evidence="2" type="ORF">NLS_LOCUS8932</name>
</gene>
<dbReference type="PANTHER" id="PTHR11668">
    <property type="entry name" value="SERINE/THREONINE PROTEIN PHOSPHATASE"/>
    <property type="match status" value="1"/>
</dbReference>
<dbReference type="AlphaFoldDB" id="A0A3P6V9K6"/>
<feature type="domain" description="Serine/threonine specific protein phosphatases" evidence="1">
    <location>
        <begin position="35"/>
        <end position="331"/>
    </location>
</feature>